<dbReference type="InterPro" id="IPR036388">
    <property type="entry name" value="WH-like_DNA-bd_sf"/>
</dbReference>
<feature type="domain" description="HTH luxR-type" evidence="4">
    <location>
        <begin position="145"/>
        <end position="210"/>
    </location>
</feature>
<evidence type="ECO:0000256" key="2">
    <source>
        <dbReference type="ARBA" id="ARBA00023125"/>
    </source>
</evidence>
<dbReference type="PANTHER" id="PTHR44688:SF16">
    <property type="entry name" value="DNA-BINDING TRANSCRIPTIONAL ACTIVATOR DEVR_DOSR"/>
    <property type="match status" value="1"/>
</dbReference>
<dbReference type="PRINTS" id="PR00038">
    <property type="entry name" value="HTHLUXR"/>
</dbReference>
<dbReference type="Pfam" id="PF00196">
    <property type="entry name" value="GerE"/>
    <property type="match status" value="1"/>
</dbReference>
<reference evidence="5 6" key="1">
    <citation type="submission" date="2024-10" db="EMBL/GenBank/DDBJ databases">
        <title>The Natural Products Discovery Center: Release of the First 8490 Sequenced Strains for Exploring Actinobacteria Biosynthetic Diversity.</title>
        <authorList>
            <person name="Kalkreuter E."/>
            <person name="Kautsar S.A."/>
            <person name="Yang D."/>
            <person name="Bader C.D."/>
            <person name="Teijaro C.N."/>
            <person name="Fluegel L."/>
            <person name="Davis C.M."/>
            <person name="Simpson J.R."/>
            <person name="Lauterbach L."/>
            <person name="Steele A.D."/>
            <person name="Gui C."/>
            <person name="Meng S."/>
            <person name="Li G."/>
            <person name="Viehrig K."/>
            <person name="Ye F."/>
            <person name="Su P."/>
            <person name="Kiefer A.F."/>
            <person name="Nichols A."/>
            <person name="Cepeda A.J."/>
            <person name="Yan W."/>
            <person name="Fan B."/>
            <person name="Jiang Y."/>
            <person name="Adhikari A."/>
            <person name="Zheng C.-J."/>
            <person name="Schuster L."/>
            <person name="Cowan T.M."/>
            <person name="Smanski M.J."/>
            <person name="Chevrette M.G."/>
            <person name="De Carvalho L.P.S."/>
            <person name="Shen B."/>
        </authorList>
    </citation>
    <scope>NUCLEOTIDE SEQUENCE [LARGE SCALE GENOMIC DNA]</scope>
    <source>
        <strain evidence="5 6">NPDC012540</strain>
    </source>
</reference>
<dbReference type="Proteomes" id="UP001602322">
    <property type="component" value="Unassembled WGS sequence"/>
</dbReference>
<dbReference type="PROSITE" id="PS50043">
    <property type="entry name" value="HTH_LUXR_2"/>
    <property type="match status" value="1"/>
</dbReference>
<evidence type="ECO:0000313" key="5">
    <source>
        <dbReference type="EMBL" id="MFF5900935.1"/>
    </source>
</evidence>
<dbReference type="InterPro" id="IPR000792">
    <property type="entry name" value="Tscrpt_reg_LuxR_C"/>
</dbReference>
<accession>A0ABW6XGT3</accession>
<sequence>MLSDARSGRPPIPVLLHAADPLSEAGARAQLADQKAIVLVDDRSYPGAVPLLVTGSADDEMVARWGAGTTPKGPRAVLVTCRLRQSVLPNLVTRGIGAVVWRHDATGPRMARAVTAVARGEADMPADLVRALMDQISGLPQPAGRPSGTSALTAREVNILRRAAEGDETGEIADRLGYSERTIKRDLHELMKRLQLRTRAHAVAYAMRTGHL</sequence>
<name>A0ABW6XGT3_9ACTN</name>
<evidence type="ECO:0000256" key="1">
    <source>
        <dbReference type="ARBA" id="ARBA00023015"/>
    </source>
</evidence>
<protein>
    <submittedName>
        <fullName evidence="5">LuxR C-terminal-related transcriptional regulator</fullName>
    </submittedName>
</protein>
<keyword evidence="2" id="KW-0238">DNA-binding</keyword>
<dbReference type="EMBL" id="JBIBEG010000022">
    <property type="protein sequence ID" value="MFF5900935.1"/>
    <property type="molecule type" value="Genomic_DNA"/>
</dbReference>
<dbReference type="SMART" id="SM00421">
    <property type="entry name" value="HTH_LUXR"/>
    <property type="match status" value="1"/>
</dbReference>
<dbReference type="PANTHER" id="PTHR44688">
    <property type="entry name" value="DNA-BINDING TRANSCRIPTIONAL ACTIVATOR DEVR_DOSR"/>
    <property type="match status" value="1"/>
</dbReference>
<keyword evidence="6" id="KW-1185">Reference proteome</keyword>
<dbReference type="Gene3D" id="1.10.10.10">
    <property type="entry name" value="Winged helix-like DNA-binding domain superfamily/Winged helix DNA-binding domain"/>
    <property type="match status" value="1"/>
</dbReference>
<evidence type="ECO:0000313" key="6">
    <source>
        <dbReference type="Proteomes" id="UP001602322"/>
    </source>
</evidence>
<comment type="caution">
    <text evidence="5">The sequence shown here is derived from an EMBL/GenBank/DDBJ whole genome shotgun (WGS) entry which is preliminary data.</text>
</comment>
<gene>
    <name evidence="5" type="ORF">ACFY8O_34175</name>
</gene>
<keyword evidence="3" id="KW-0804">Transcription</keyword>
<organism evidence="5 6">
    <name type="scientific">Streptomyces argenteolus</name>
    <dbReference type="NCBI Taxonomy" id="67274"/>
    <lineage>
        <taxon>Bacteria</taxon>
        <taxon>Bacillati</taxon>
        <taxon>Actinomycetota</taxon>
        <taxon>Actinomycetes</taxon>
        <taxon>Kitasatosporales</taxon>
        <taxon>Streptomycetaceae</taxon>
        <taxon>Streptomyces</taxon>
    </lineage>
</organism>
<dbReference type="CDD" id="cd06170">
    <property type="entry name" value="LuxR_C_like"/>
    <property type="match status" value="1"/>
</dbReference>
<evidence type="ECO:0000256" key="3">
    <source>
        <dbReference type="ARBA" id="ARBA00023163"/>
    </source>
</evidence>
<proteinExistence type="predicted"/>
<dbReference type="SUPFAM" id="SSF46894">
    <property type="entry name" value="C-terminal effector domain of the bipartite response regulators"/>
    <property type="match status" value="1"/>
</dbReference>
<dbReference type="InterPro" id="IPR016032">
    <property type="entry name" value="Sig_transdc_resp-reg_C-effctor"/>
</dbReference>
<keyword evidence="1" id="KW-0805">Transcription regulation</keyword>
<dbReference type="RefSeq" id="WP_387909268.1">
    <property type="nucleotide sequence ID" value="NZ_JBIBEG010000022.1"/>
</dbReference>
<evidence type="ECO:0000259" key="4">
    <source>
        <dbReference type="PROSITE" id="PS50043"/>
    </source>
</evidence>